<sequence length="1099" mass="111525">MSDPGEVKVEPARRSLWDRVSIVWLVPLAALAIAVGVAWNNWADRGPLITVYFDDAAGVETRETELRYRDVGVGVVEDVGFTDDLDRVAVHIRLEKQVAPYVDEAAQFWIVEPEVTTQGVTGLDTVLSGVYIEGLWDTRPGQPTYEFDGLASAPLLAGGQEGLQIILRTSGDSLTGRVPLVYRGVEVGQVGEAVVSLDGFTVEAPAVIYAPYDALVTEETRFWDTSGFSFSVGSGGAAVDFESLASLIVGGLTFDTFVSGAPLAEDGAVFDVYDDESLARSSVFNRATGPELTLMAVFDGNVSGLNVGAAVELDGLRIGEVSAINGIVERDDQGAEQVRLQAVLDIRPGRIGFEGQGAPEAALNYLIDEVESGLRARLATGNILTGGLKVQLVSLPDPGPGAVDLEADPYPRIPTVASDIADVAASAQDTLDRISALPIEEILGSVQSVLDSTAVLLASQDTQALPEEIRGILSDVRQITSSDELQAVPGQVGDVLTELAGAAGEINALVTALEEQDVPGRLLGAIDAVEATLASVDTALAGAPALIDEVTQLAATAGDLPLDELVTQVTGVAASADALLGSEAAAALPGRIGSLTAELEATVAEARALVAGLNEQGGPDRLLAAVDAAGAAATSLDEALAGVPQVVERLDAVAAQVQAMELQAVSERLAGVLASADAVISSEDVQAIPARVTAIATELEGAVAEANALVSGLNEGGGAERVLAAVDQAGAAAASLDTALQGVPGLIERLDAVAAQVGASDIDGVVARLESVLASANGILATESAQALPGQVNALAAELQATVAEARALISGITADDGGARLLAAVDSAAAAAASLDAALAGVPQVVERIDAVAANLQAADLAGAVARLDTLLASADALVSSETTAALPADLSALADELSAGISETRALIADFSGQGGTGRLLAAIDSAGEAAGAVEEAVAGVPQVVSRIDGVVAGAETVDLQGIGDSLEQLLASADALLSGQDTQELPGNLGDALTELRLILAQLREGGAVENANATLASIRVAADQLATSLDTLPGLITQANTVLGTTGATVEAYGENGALARDLRAALREVSQAAENIARLARTLERQPNSLILGR</sequence>
<dbReference type="eggNOG" id="COG1463">
    <property type="taxonomic scope" value="Bacteria"/>
</dbReference>
<dbReference type="PANTHER" id="PTHR30462:SF2">
    <property type="entry name" value="INTERMEMBRANE TRANSPORT PROTEIN PQIB"/>
    <property type="match status" value="1"/>
</dbReference>
<comment type="caution">
    <text evidence="9">The sequence shown here is derived from an EMBL/GenBank/DDBJ whole genome shotgun (WGS) entry which is preliminary data.</text>
</comment>
<accession>A0A0D0Q925</accession>
<dbReference type="EMBL" id="AONG01000012">
    <property type="protein sequence ID" value="KIQ68877.1"/>
    <property type="molecule type" value="Genomic_DNA"/>
</dbReference>
<dbReference type="eggNOG" id="COG3008">
    <property type="taxonomic scope" value="Bacteria"/>
</dbReference>
<evidence type="ECO:0000256" key="7">
    <source>
        <dbReference type="SAM" id="Phobius"/>
    </source>
</evidence>
<keyword evidence="6 7" id="KW-0472">Membrane</keyword>
<dbReference type="Proteomes" id="UP000035100">
    <property type="component" value="Unassembled WGS sequence"/>
</dbReference>
<feature type="transmembrane region" description="Helical" evidence="7">
    <location>
        <begin position="21"/>
        <end position="39"/>
    </location>
</feature>
<dbReference type="RefSeq" id="WP_018301509.1">
    <property type="nucleotide sequence ID" value="NZ_KB902277.1"/>
</dbReference>
<evidence type="ECO:0000256" key="4">
    <source>
        <dbReference type="ARBA" id="ARBA00022692"/>
    </source>
</evidence>
<dbReference type="GO" id="GO:0005886">
    <property type="term" value="C:plasma membrane"/>
    <property type="evidence" value="ECO:0007669"/>
    <property type="project" value="UniProtKB-SubCell"/>
</dbReference>
<dbReference type="InterPro" id="IPR003399">
    <property type="entry name" value="Mce/MlaD"/>
</dbReference>
<dbReference type="InterPro" id="IPR051800">
    <property type="entry name" value="PqiA-PqiB_transport"/>
</dbReference>
<feature type="domain" description="Mce/MlaD" evidence="8">
    <location>
        <begin position="46"/>
        <end position="132"/>
    </location>
</feature>
<dbReference type="Pfam" id="PF02470">
    <property type="entry name" value="MlaD"/>
    <property type="match status" value="1"/>
</dbReference>
<evidence type="ECO:0000259" key="8">
    <source>
        <dbReference type="Pfam" id="PF02470"/>
    </source>
</evidence>
<keyword evidence="10" id="KW-1185">Reference proteome</keyword>
<name>A0A0D0Q925_9RHOB</name>
<evidence type="ECO:0000256" key="5">
    <source>
        <dbReference type="ARBA" id="ARBA00022989"/>
    </source>
</evidence>
<keyword evidence="3" id="KW-0997">Cell inner membrane</keyword>
<evidence type="ECO:0000256" key="2">
    <source>
        <dbReference type="ARBA" id="ARBA00022475"/>
    </source>
</evidence>
<dbReference type="AlphaFoldDB" id="A0A0D0Q925"/>
<reference evidence="9 10" key="1">
    <citation type="submission" date="2013-01" db="EMBL/GenBank/DDBJ databases">
        <authorList>
            <person name="Fiebig A."/>
            <person name="Goeker M."/>
            <person name="Klenk H.-P.P."/>
        </authorList>
    </citation>
    <scope>NUCLEOTIDE SEQUENCE [LARGE SCALE GENOMIC DNA]</scope>
    <source>
        <strain evidence="9 10">DSM 24838</strain>
    </source>
</reference>
<dbReference type="PATRIC" id="fig|1123501.6.peg.2719"/>
<keyword evidence="4 7" id="KW-0812">Transmembrane</keyword>
<keyword evidence="2" id="KW-1003">Cell membrane</keyword>
<evidence type="ECO:0000313" key="9">
    <source>
        <dbReference type="EMBL" id="KIQ68877.1"/>
    </source>
</evidence>
<keyword evidence="5 7" id="KW-1133">Transmembrane helix</keyword>
<proteinExistence type="predicted"/>
<evidence type="ECO:0000256" key="6">
    <source>
        <dbReference type="ARBA" id="ARBA00023136"/>
    </source>
</evidence>
<evidence type="ECO:0000256" key="1">
    <source>
        <dbReference type="ARBA" id="ARBA00004533"/>
    </source>
</evidence>
<dbReference type="STRING" id="1123501.Wenmar_02606"/>
<protein>
    <submittedName>
        <fullName evidence="9">Paraquat-inducible protein B</fullName>
    </submittedName>
</protein>
<dbReference type="PANTHER" id="PTHR30462">
    <property type="entry name" value="INTERMEMBRANE TRANSPORT PROTEIN PQIB-RELATED"/>
    <property type="match status" value="1"/>
</dbReference>
<evidence type="ECO:0000313" key="10">
    <source>
        <dbReference type="Proteomes" id="UP000035100"/>
    </source>
</evidence>
<comment type="subcellular location">
    <subcellularLocation>
        <location evidence="1">Cell inner membrane</location>
    </subcellularLocation>
</comment>
<dbReference type="OrthoDB" id="9806984at2"/>
<evidence type="ECO:0000256" key="3">
    <source>
        <dbReference type="ARBA" id="ARBA00022519"/>
    </source>
</evidence>
<organism evidence="9 10">
    <name type="scientific">Wenxinia marina DSM 24838</name>
    <dbReference type="NCBI Taxonomy" id="1123501"/>
    <lineage>
        <taxon>Bacteria</taxon>
        <taxon>Pseudomonadati</taxon>
        <taxon>Pseudomonadota</taxon>
        <taxon>Alphaproteobacteria</taxon>
        <taxon>Rhodobacterales</taxon>
        <taxon>Roseobacteraceae</taxon>
        <taxon>Wenxinia</taxon>
    </lineage>
</organism>
<gene>
    <name evidence="9" type="ORF">Wenmar_02606</name>
</gene>